<accession>A0A1W1BPV2</accession>
<name>A0A1W1BPV2_9ZZZZ</name>
<dbReference type="InterPro" id="IPR023614">
    <property type="entry name" value="Porin_dom_sf"/>
</dbReference>
<evidence type="ECO:0008006" key="2">
    <source>
        <dbReference type="Google" id="ProtNLM"/>
    </source>
</evidence>
<proteinExistence type="predicted"/>
<organism evidence="1">
    <name type="scientific">hydrothermal vent metagenome</name>
    <dbReference type="NCBI Taxonomy" id="652676"/>
    <lineage>
        <taxon>unclassified sequences</taxon>
        <taxon>metagenomes</taxon>
        <taxon>ecological metagenomes</taxon>
    </lineage>
</organism>
<evidence type="ECO:0000313" key="1">
    <source>
        <dbReference type="EMBL" id="SFV55569.1"/>
    </source>
</evidence>
<sequence>MNAAYDVGTVAGFEYKIPVFVQYEDFNPVASTVDGSNEDKYKTKTTTIGLNFFPVDQVVLKADYAMKEVDSKDEDIFSFGLGFVF</sequence>
<gene>
    <name evidence="1" type="ORF">MNB_SV-10-786</name>
</gene>
<protein>
    <recommendedName>
        <fullName evidence="2">Outer membrane protein beta-barrel domain-containing protein</fullName>
    </recommendedName>
</protein>
<dbReference type="EMBL" id="FPHL01000010">
    <property type="protein sequence ID" value="SFV55569.1"/>
    <property type="molecule type" value="Genomic_DNA"/>
</dbReference>
<dbReference type="Gene3D" id="2.40.160.10">
    <property type="entry name" value="Porin"/>
    <property type="match status" value="1"/>
</dbReference>
<dbReference type="AlphaFoldDB" id="A0A1W1BPV2"/>
<reference evidence="1" key="1">
    <citation type="submission" date="2016-10" db="EMBL/GenBank/DDBJ databases">
        <authorList>
            <person name="de Groot N.N."/>
        </authorList>
    </citation>
    <scope>NUCLEOTIDE SEQUENCE</scope>
</reference>